<proteinExistence type="predicted"/>
<dbReference type="InterPro" id="IPR051918">
    <property type="entry name" value="STPP_CPPED1"/>
</dbReference>
<sequence>MVSILDPAISTKIRKMQGRVRWQHPLIQRAHIDQTRLQIEDTSPAQEAFSFLVIGDSGSGPHPDHHPQRRIARRMVPHLEDCSFLLHTGDVVYQVGSSEQYPANFIAPYRDWLVGGEQPQHIAYDAMVFRHPFLPVLGNHDYYNLPALYGWLIRASKPLRRWLGNLEPNVGWHGSYDGDAFARAFLDYLKGVPAAQLPQHLQTHYTVPTDTGYCLRYRPGQFTRLPNRYYQFRHGDIDFFALDSSTFNAPAPSASEDYRRQLQRRRQAVHHQRQQVLEEAAQLHRQGETVAERWDDLQAKLEQFDEVLLDLEKQLPPPDASPPQALHVDWQQLEWLAQRLIASWRTPTVRGRVLYFHHPPYVSEVTKWHQGQTLAVRQHLRWVLDRVAVAVSPSPSGQPLVDLVLCGHAHCFEYLRTVETGHGDAHLNWIVCGGSGLSLRRQRPEGADLYEGNHLVAKSQLFVGLTGHRSERRRPYSFLRIDVQPGHPPKFVVRPYISERYHQQWQDYGLAQLVL</sequence>
<dbReference type="SUPFAM" id="SSF56300">
    <property type="entry name" value="Metallo-dependent phosphatases"/>
    <property type="match status" value="1"/>
</dbReference>
<dbReference type="Proteomes" id="UP000191901">
    <property type="component" value="Chromosome"/>
</dbReference>
<dbReference type="AlphaFoldDB" id="A0A1Z3HMR6"/>
<dbReference type="Pfam" id="PF00149">
    <property type="entry name" value="Metallophos"/>
    <property type="match status" value="1"/>
</dbReference>
<keyword evidence="1" id="KW-0175">Coiled coil</keyword>
<dbReference type="PANTHER" id="PTHR43143:SF1">
    <property type="entry name" value="SERINE_THREONINE-PROTEIN PHOSPHATASE CPPED1"/>
    <property type="match status" value="1"/>
</dbReference>
<keyword evidence="4" id="KW-1185">Reference proteome</keyword>
<dbReference type="InterPro" id="IPR004843">
    <property type="entry name" value="Calcineurin-like_PHP"/>
</dbReference>
<dbReference type="KEGG" id="hhg:XM38_025570"/>
<dbReference type="STRING" id="1641165.XM38_22550"/>
<gene>
    <name evidence="3" type="ORF">XM38_025570</name>
</gene>
<evidence type="ECO:0000256" key="1">
    <source>
        <dbReference type="SAM" id="Coils"/>
    </source>
</evidence>
<dbReference type="GO" id="GO:0016787">
    <property type="term" value="F:hydrolase activity"/>
    <property type="evidence" value="ECO:0007669"/>
    <property type="project" value="InterPro"/>
</dbReference>
<accession>A0A1Z3HMR6</accession>
<name>A0A1Z3HMR6_9CYAN</name>
<reference evidence="3 4" key="1">
    <citation type="journal article" date="2016" name="Biochim. Biophys. Acta">
        <title>Characterization of red-shifted phycobilisomes isolated from the chlorophyll f-containing cyanobacterium Halomicronema hongdechloris.</title>
        <authorList>
            <person name="Li Y."/>
            <person name="Lin Y."/>
            <person name="Garvey C.J."/>
            <person name="Birch D."/>
            <person name="Corkery R.W."/>
            <person name="Loughlin P.C."/>
            <person name="Scheer H."/>
            <person name="Willows R.D."/>
            <person name="Chen M."/>
        </authorList>
    </citation>
    <scope>NUCLEOTIDE SEQUENCE [LARGE SCALE GENOMIC DNA]</scope>
    <source>
        <strain evidence="3 4">C2206</strain>
    </source>
</reference>
<dbReference type="RefSeq" id="WP_088429988.1">
    <property type="nucleotide sequence ID" value="NZ_CP021983.2"/>
</dbReference>
<dbReference type="OrthoDB" id="500534at2"/>
<dbReference type="PANTHER" id="PTHR43143">
    <property type="entry name" value="METALLOPHOSPHOESTERASE, CALCINEURIN SUPERFAMILY"/>
    <property type="match status" value="1"/>
</dbReference>
<protein>
    <recommendedName>
        <fullName evidence="2">Calcineurin-like phosphoesterase domain-containing protein</fullName>
    </recommendedName>
</protein>
<evidence type="ECO:0000313" key="3">
    <source>
        <dbReference type="EMBL" id="ASC71604.1"/>
    </source>
</evidence>
<feature type="domain" description="Calcineurin-like phosphoesterase" evidence="2">
    <location>
        <begin position="50"/>
        <end position="147"/>
    </location>
</feature>
<evidence type="ECO:0000313" key="4">
    <source>
        <dbReference type="Proteomes" id="UP000191901"/>
    </source>
</evidence>
<organism evidence="3 4">
    <name type="scientific">Halomicronema hongdechloris C2206</name>
    <dbReference type="NCBI Taxonomy" id="1641165"/>
    <lineage>
        <taxon>Bacteria</taxon>
        <taxon>Bacillati</taxon>
        <taxon>Cyanobacteriota</taxon>
        <taxon>Cyanophyceae</taxon>
        <taxon>Nodosilineales</taxon>
        <taxon>Nodosilineaceae</taxon>
        <taxon>Halomicronema</taxon>
    </lineage>
</organism>
<feature type="coiled-coil region" evidence="1">
    <location>
        <begin position="259"/>
        <end position="314"/>
    </location>
</feature>
<dbReference type="Gene3D" id="3.60.21.10">
    <property type="match status" value="1"/>
</dbReference>
<dbReference type="EMBL" id="CP021983">
    <property type="protein sequence ID" value="ASC71604.1"/>
    <property type="molecule type" value="Genomic_DNA"/>
</dbReference>
<evidence type="ECO:0000259" key="2">
    <source>
        <dbReference type="Pfam" id="PF00149"/>
    </source>
</evidence>
<dbReference type="InterPro" id="IPR029052">
    <property type="entry name" value="Metallo-depent_PP-like"/>
</dbReference>